<dbReference type="InterPro" id="IPR002734">
    <property type="entry name" value="RibDG_C"/>
</dbReference>
<dbReference type="InterPro" id="IPR016193">
    <property type="entry name" value="Cytidine_deaminase-like"/>
</dbReference>
<dbReference type="GO" id="GO:0009231">
    <property type="term" value="P:riboflavin biosynthetic process"/>
    <property type="evidence" value="ECO:0007669"/>
    <property type="project" value="UniProtKB-UniPathway"/>
</dbReference>
<keyword evidence="3" id="KW-0686">Riboflavin biosynthesis</keyword>
<keyword evidence="7" id="KW-0560">Oxidoreductase</keyword>
<dbReference type="PROSITE" id="PS00903">
    <property type="entry name" value="CYT_DCMP_DEAMINASES_1"/>
    <property type="match status" value="1"/>
</dbReference>
<comment type="pathway">
    <text evidence="2">Cofactor biosynthesis; riboflavin biosynthesis; 5-amino-6-(D-ribitylamino)uracil from GTP: step 3/4.</text>
</comment>
<dbReference type="EMBL" id="HBEK01012741">
    <property type="protein sequence ID" value="CAD8397009.1"/>
    <property type="molecule type" value="Transcribed_RNA"/>
</dbReference>
<dbReference type="PANTHER" id="PTHR38011">
    <property type="entry name" value="DIHYDROFOLATE REDUCTASE FAMILY PROTEIN (AFU_ORTHOLOGUE AFUA_8G06820)"/>
    <property type="match status" value="1"/>
</dbReference>
<dbReference type="GO" id="GO:0050661">
    <property type="term" value="F:NADP binding"/>
    <property type="evidence" value="ECO:0007669"/>
    <property type="project" value="InterPro"/>
</dbReference>
<dbReference type="GO" id="GO:0008270">
    <property type="term" value="F:zinc ion binding"/>
    <property type="evidence" value="ECO:0007669"/>
    <property type="project" value="InterPro"/>
</dbReference>
<keyword evidence="5" id="KW-0862">Zinc</keyword>
<dbReference type="InterPro" id="IPR016192">
    <property type="entry name" value="APOBEC/CMP_deaminase_Zn-bd"/>
</dbReference>
<evidence type="ECO:0000313" key="10">
    <source>
        <dbReference type="EMBL" id="CAD8397009.1"/>
    </source>
</evidence>
<dbReference type="Pfam" id="PF00383">
    <property type="entry name" value="dCMP_cyt_deam_1"/>
    <property type="match status" value="1"/>
</dbReference>
<reference evidence="10" key="1">
    <citation type="submission" date="2021-01" db="EMBL/GenBank/DDBJ databases">
        <authorList>
            <person name="Corre E."/>
            <person name="Pelletier E."/>
            <person name="Niang G."/>
            <person name="Scheremetjew M."/>
            <person name="Finn R."/>
            <person name="Kale V."/>
            <person name="Holt S."/>
            <person name="Cochrane G."/>
            <person name="Meng A."/>
            <person name="Brown T."/>
            <person name="Cohen L."/>
        </authorList>
    </citation>
    <scope>NUCLEOTIDE SEQUENCE</scope>
    <source>
        <strain evidence="10">UTEX LB 2760</strain>
    </source>
</reference>
<evidence type="ECO:0000256" key="2">
    <source>
        <dbReference type="ARBA" id="ARBA00004910"/>
    </source>
</evidence>
<evidence type="ECO:0000256" key="5">
    <source>
        <dbReference type="ARBA" id="ARBA00022833"/>
    </source>
</evidence>
<dbReference type="Pfam" id="PF01872">
    <property type="entry name" value="RibD_C"/>
    <property type="match status" value="1"/>
</dbReference>
<evidence type="ECO:0000256" key="3">
    <source>
        <dbReference type="ARBA" id="ARBA00022619"/>
    </source>
</evidence>
<dbReference type="InterPro" id="IPR024072">
    <property type="entry name" value="DHFR-like_dom_sf"/>
</dbReference>
<keyword evidence="8" id="KW-0511">Multifunctional enzyme</keyword>
<dbReference type="GO" id="GO:0008835">
    <property type="term" value="F:diaminohydroxyphosphoribosylaminopyrimidine deaminase activity"/>
    <property type="evidence" value="ECO:0007669"/>
    <property type="project" value="InterPro"/>
</dbReference>
<dbReference type="PANTHER" id="PTHR38011:SF7">
    <property type="entry name" value="2,5-DIAMINO-6-RIBOSYLAMINO-4(3H)-PYRIMIDINONE 5'-PHOSPHATE REDUCTASE"/>
    <property type="match status" value="1"/>
</dbReference>
<dbReference type="GO" id="GO:0008703">
    <property type="term" value="F:5-amino-6-(5-phosphoribosylamino)uracil reductase activity"/>
    <property type="evidence" value="ECO:0007669"/>
    <property type="project" value="InterPro"/>
</dbReference>
<dbReference type="AlphaFoldDB" id="A0A7S0G220"/>
<dbReference type="InterPro" id="IPR050765">
    <property type="entry name" value="Riboflavin_Biosynth_HTPR"/>
</dbReference>
<evidence type="ECO:0000259" key="9">
    <source>
        <dbReference type="PROSITE" id="PS51747"/>
    </source>
</evidence>
<feature type="domain" description="CMP/dCMP-type deaminase" evidence="9">
    <location>
        <begin position="23"/>
        <end position="146"/>
    </location>
</feature>
<accession>A0A7S0G220</accession>
<proteinExistence type="predicted"/>
<organism evidence="10">
    <name type="scientific">Rhodosorus marinus</name>
    <dbReference type="NCBI Taxonomy" id="101924"/>
    <lineage>
        <taxon>Eukaryota</taxon>
        <taxon>Rhodophyta</taxon>
        <taxon>Stylonematophyceae</taxon>
        <taxon>Stylonematales</taxon>
        <taxon>Stylonemataceae</taxon>
        <taxon>Rhodosorus</taxon>
    </lineage>
</organism>
<name>A0A7S0G220_9RHOD</name>
<sequence>MYLLAGFAASLGSVRGDENGHTALDRQMMRRCVELAKRAAGKTRPNPVVGCVVVNDKGLVVGEGFHEKAGGPHAEVVALKYAGIHSVGAKAYVSLEPCNHFGRTPPCVDALLKAGIGEVFVGMVDPDPRTAGKGVARLRENGVKVRVGIEEELCQSANEGFSYRIRNKVPLGTWKYAMTLDGKIASDTGSSRWVSGEASRSIVQRVRSESDAIIVGGNTVRVDDPRLTVRDHRPDGLQPIRVVMTSTMDLPKNARLWDISHARTVVYTEVSAAESKPKLYDHLVKCGVEVVLREKMCPRSVMEHLHGEGAMNVLWECGGRLAAEAMRDGCIQNVIAFLAPKLIGGMEHSPLSNFGLQDMSKALNVCDLRFEQAGKDFVFYGRVEETTS</sequence>
<dbReference type="Gene3D" id="3.40.140.10">
    <property type="entry name" value="Cytidine Deaminase, domain 2"/>
    <property type="match status" value="1"/>
</dbReference>
<dbReference type="UniPathway" id="UPA00275">
    <property type="reaction ID" value="UER00401"/>
</dbReference>
<dbReference type="SUPFAM" id="SSF53927">
    <property type="entry name" value="Cytidine deaminase-like"/>
    <property type="match status" value="1"/>
</dbReference>
<keyword evidence="6" id="KW-0521">NADP</keyword>
<evidence type="ECO:0000256" key="7">
    <source>
        <dbReference type="ARBA" id="ARBA00023002"/>
    </source>
</evidence>
<evidence type="ECO:0000256" key="1">
    <source>
        <dbReference type="ARBA" id="ARBA00004882"/>
    </source>
</evidence>
<evidence type="ECO:0000256" key="6">
    <source>
        <dbReference type="ARBA" id="ARBA00022857"/>
    </source>
</evidence>
<dbReference type="PROSITE" id="PS51747">
    <property type="entry name" value="CYT_DCMP_DEAMINASES_2"/>
    <property type="match status" value="1"/>
</dbReference>
<evidence type="ECO:0000256" key="8">
    <source>
        <dbReference type="ARBA" id="ARBA00023268"/>
    </source>
</evidence>
<dbReference type="InterPro" id="IPR002125">
    <property type="entry name" value="CMP_dCMP_dom"/>
</dbReference>
<dbReference type="CDD" id="cd01284">
    <property type="entry name" value="Riboflavin_deaminase-reductase"/>
    <property type="match status" value="1"/>
</dbReference>
<dbReference type="SUPFAM" id="SSF53597">
    <property type="entry name" value="Dihydrofolate reductase-like"/>
    <property type="match status" value="1"/>
</dbReference>
<dbReference type="InterPro" id="IPR011549">
    <property type="entry name" value="RibD_C"/>
</dbReference>
<dbReference type="InterPro" id="IPR004794">
    <property type="entry name" value="Eubact_RibD"/>
</dbReference>
<dbReference type="Gene3D" id="3.40.430.10">
    <property type="entry name" value="Dihydrofolate Reductase, subunit A"/>
    <property type="match status" value="1"/>
</dbReference>
<dbReference type="NCBIfam" id="TIGR00326">
    <property type="entry name" value="eubact_ribD"/>
    <property type="match status" value="1"/>
</dbReference>
<protein>
    <recommendedName>
        <fullName evidence="9">CMP/dCMP-type deaminase domain-containing protein</fullName>
    </recommendedName>
</protein>
<gene>
    <name evidence="10" type="ORF">RMAR0315_LOCUS6997</name>
</gene>
<evidence type="ECO:0000256" key="4">
    <source>
        <dbReference type="ARBA" id="ARBA00022723"/>
    </source>
</evidence>
<keyword evidence="4" id="KW-0479">Metal-binding</keyword>
<dbReference type="PIRSF" id="PIRSF006769">
    <property type="entry name" value="RibD"/>
    <property type="match status" value="1"/>
</dbReference>
<dbReference type="NCBIfam" id="TIGR00227">
    <property type="entry name" value="ribD_Cterm"/>
    <property type="match status" value="1"/>
</dbReference>
<comment type="pathway">
    <text evidence="1">Cofactor biosynthesis; riboflavin biosynthesis; 5-amino-6-(D-ribitylamino)uracil from GTP: step 2/4.</text>
</comment>